<dbReference type="EMBL" id="GG749429">
    <property type="protein sequence ID" value="EGE81912.2"/>
    <property type="molecule type" value="Genomic_DNA"/>
</dbReference>
<organism evidence="1">
    <name type="scientific">Ajellomyces dermatitidis (strain ATCC 18188 / CBS 674.68)</name>
    <name type="common">Blastomyces dermatitidis</name>
    <dbReference type="NCBI Taxonomy" id="653446"/>
    <lineage>
        <taxon>Eukaryota</taxon>
        <taxon>Fungi</taxon>
        <taxon>Dikarya</taxon>
        <taxon>Ascomycota</taxon>
        <taxon>Pezizomycotina</taxon>
        <taxon>Eurotiomycetes</taxon>
        <taxon>Eurotiomycetidae</taxon>
        <taxon>Onygenales</taxon>
        <taxon>Ajellomycetaceae</taxon>
        <taxon>Blastomyces</taxon>
    </lineage>
</organism>
<evidence type="ECO:0000313" key="1">
    <source>
        <dbReference type="EMBL" id="EGE81912.2"/>
    </source>
</evidence>
<dbReference type="HOGENOM" id="CLU_1094028_0_0_1"/>
<gene>
    <name evidence="1" type="ORF">BDDG_04855</name>
</gene>
<dbReference type="AlphaFoldDB" id="F2TF99"/>
<reference evidence="1" key="1">
    <citation type="submission" date="2010-03" db="EMBL/GenBank/DDBJ databases">
        <title>Annotation of Blastomyces dermatitidis strain ATCC 18188.</title>
        <authorList>
            <consortium name="The Broad Institute Genome Sequencing Platform"/>
            <consortium name="Broad Institute Genome Sequencing Center for Infectious Disease."/>
            <person name="Cuomo C."/>
            <person name="Klein B."/>
            <person name="Sullivan T."/>
            <person name="Heitman J."/>
            <person name="Young S."/>
            <person name="Zeng Q."/>
            <person name="Gargeya S."/>
            <person name="Alvarado L."/>
            <person name="Berlin A.M."/>
            <person name="Chapman S.B."/>
            <person name="Chen Z."/>
            <person name="Freedman E."/>
            <person name="Gellesch M."/>
            <person name="Goldberg J."/>
            <person name="Griggs A."/>
            <person name="Gujja S."/>
            <person name="Heilman E."/>
            <person name="Heiman D."/>
            <person name="Howarth C."/>
            <person name="Mehta T."/>
            <person name="Neiman D."/>
            <person name="Pearson M."/>
            <person name="Roberts A."/>
            <person name="Saif S."/>
            <person name="Shea T."/>
            <person name="Shenoy N."/>
            <person name="Sisk P."/>
            <person name="Stolte C."/>
            <person name="Sykes S."/>
            <person name="White J."/>
            <person name="Yandava C."/>
            <person name="Haas B."/>
            <person name="Nusbaum C."/>
            <person name="Birren B."/>
        </authorList>
    </citation>
    <scope>NUCLEOTIDE SEQUENCE [LARGE SCALE GENOMIC DNA]</scope>
    <source>
        <strain evidence="1">ATCC 18188</strain>
    </source>
</reference>
<proteinExistence type="predicted"/>
<dbReference type="Proteomes" id="UP000007802">
    <property type="component" value="Unassembled WGS sequence"/>
</dbReference>
<sequence length="98" mass="11261">MEPTYRRKPVGLGVRSRIINGPPRRFWRELPRIIIYRTGYEAKHGHPRLMLRSQTPEQAIASGIPRRIIILKLPNGFSALIIMVNGQVRVEQADLGHK</sequence>
<name>F2TF99_AJEDA</name>
<accession>F2TF99</accession>
<protein>
    <submittedName>
        <fullName evidence="1">Uncharacterized protein</fullName>
    </submittedName>
</protein>